<evidence type="ECO:0000256" key="1">
    <source>
        <dbReference type="ARBA" id="ARBA00007119"/>
    </source>
</evidence>
<dbReference type="PANTHER" id="PTHR28657">
    <property type="entry name" value="INDOLEAMINE 2,3-DIOXYGENASE"/>
    <property type="match status" value="1"/>
</dbReference>
<dbReference type="KEGG" id="pfp:PFL1_03998"/>
<dbReference type="HOGENOM" id="CLU_037866_0_0_1"/>
<evidence type="ECO:0000256" key="2">
    <source>
        <dbReference type="ARBA" id="ARBA00022723"/>
    </source>
</evidence>
<gene>
    <name evidence="5" type="ORF">PFL1_03998</name>
</gene>
<name>A0A061H9I8_9BASI</name>
<dbReference type="OrthoDB" id="4662583at2759"/>
<feature type="compositionally biased region" description="Pro residues" evidence="4">
    <location>
        <begin position="32"/>
        <end position="41"/>
    </location>
</feature>
<dbReference type="Proteomes" id="UP000053664">
    <property type="component" value="Unassembled WGS sequence"/>
</dbReference>
<evidence type="ECO:0000256" key="3">
    <source>
        <dbReference type="ARBA" id="ARBA00023004"/>
    </source>
</evidence>
<dbReference type="AlphaFoldDB" id="A0A061H9I8"/>
<dbReference type="InterPro" id="IPR037217">
    <property type="entry name" value="Trp/Indoleamine_2_3_dOase-like"/>
</dbReference>
<accession>A0A061H9I8</accession>
<dbReference type="GO" id="GO:0033754">
    <property type="term" value="F:indoleamine 2,3-dioxygenase activity"/>
    <property type="evidence" value="ECO:0007669"/>
    <property type="project" value="TreeGrafter"/>
</dbReference>
<dbReference type="GO" id="GO:0046872">
    <property type="term" value="F:metal ion binding"/>
    <property type="evidence" value="ECO:0007669"/>
    <property type="project" value="UniProtKB-KW"/>
</dbReference>
<dbReference type="SUPFAM" id="SSF140959">
    <property type="entry name" value="Indolic compounds 2,3-dioxygenase-like"/>
    <property type="match status" value="1"/>
</dbReference>
<dbReference type="Gene3D" id="1.20.58.480">
    <property type="match status" value="1"/>
</dbReference>
<feature type="compositionally biased region" description="Low complexity" evidence="4">
    <location>
        <begin position="10"/>
        <end position="31"/>
    </location>
</feature>
<dbReference type="GO" id="GO:0019441">
    <property type="term" value="P:L-tryptophan catabolic process to kynurenine"/>
    <property type="evidence" value="ECO:0007669"/>
    <property type="project" value="InterPro"/>
</dbReference>
<dbReference type="GO" id="GO:0020037">
    <property type="term" value="F:heme binding"/>
    <property type="evidence" value="ECO:0007669"/>
    <property type="project" value="InterPro"/>
</dbReference>
<dbReference type="InterPro" id="IPR000898">
    <property type="entry name" value="Indolamine_dOase"/>
</dbReference>
<dbReference type="PANTHER" id="PTHR28657:SF11">
    <property type="entry name" value="INDOLEAMINE 2,3-DIOXYGENASE"/>
    <property type="match status" value="1"/>
</dbReference>
<keyword evidence="3" id="KW-0408">Iron</keyword>
<comment type="similarity">
    <text evidence="1">Belongs to the indoleamine 2,3-dioxygenase family.</text>
</comment>
<protein>
    <recommendedName>
        <fullName evidence="7">Indoleamine 2,3-dioxygenase</fullName>
    </recommendedName>
</protein>
<dbReference type="EMBL" id="KE361634">
    <property type="protein sequence ID" value="EPQ28695.1"/>
    <property type="molecule type" value="Genomic_DNA"/>
</dbReference>
<evidence type="ECO:0008006" key="7">
    <source>
        <dbReference type="Google" id="ProtNLM"/>
    </source>
</evidence>
<reference evidence="5 6" key="1">
    <citation type="journal article" date="2013" name="Plant Cell">
        <title>The transition from a phytopathogenic smut ancestor to an anamorphic biocontrol agent deciphered by comparative whole-genome analysis.</title>
        <authorList>
            <person name="Lefebvre F."/>
            <person name="Joly D.L."/>
            <person name="Labbe C."/>
            <person name="Teichmann B."/>
            <person name="Linning R."/>
            <person name="Belzile F."/>
            <person name="Bakkeren G."/>
            <person name="Belanger R.R."/>
        </authorList>
    </citation>
    <scope>NUCLEOTIDE SEQUENCE [LARGE SCALE GENOMIC DNA]</scope>
    <source>
        <strain evidence="5 6">PF-1</strain>
    </source>
</reference>
<dbReference type="RefSeq" id="XP_007879712.1">
    <property type="nucleotide sequence ID" value="XM_007881521.1"/>
</dbReference>
<evidence type="ECO:0000313" key="6">
    <source>
        <dbReference type="Proteomes" id="UP000053664"/>
    </source>
</evidence>
<dbReference type="GeneID" id="19318105"/>
<evidence type="ECO:0000313" key="5">
    <source>
        <dbReference type="EMBL" id="EPQ28695.1"/>
    </source>
</evidence>
<keyword evidence="2" id="KW-0479">Metal-binding</keyword>
<feature type="region of interest" description="Disordered" evidence="4">
    <location>
        <begin position="10"/>
        <end position="45"/>
    </location>
</feature>
<sequence>MSFLVSWWYPSLAPSSSSSPSSIASDKLPSPSSLPPPPPPTTGEELQAAWTSLLEEGGGEWPPNPDFTDWPPVLERLHHLALEMGPRTGVVDPSTLGQRDVDANRAWLVQGLAGTDEIVDALRSLDQRRLCAVSACVAWLCHYYRWGTTPVLTCAQQETQSHLPAPLTAAMAYLNLRLGILSTGGSLTTMVYHNYDVHLDRLHYSLVEHLGDARIYSSELWMSKLFAQMERIALPLFGACIRLASDLDAGTDSEAMVEANDAIRSAFSFGHRHMREGTVNRDTWARYVGGFFAWSWDGCPGASGSQSFLIQCIDALLGIPLTAPRTHLTSHQRRFVEALRDAQLRQRANAGASPLAAKSLDETARILKTWRLGHIRRAIYYEDVDLPERKPTIGRFGVDADRGLAVMLARMTARLRDRITVTM</sequence>
<evidence type="ECO:0000256" key="4">
    <source>
        <dbReference type="SAM" id="MobiDB-lite"/>
    </source>
</evidence>
<dbReference type="GO" id="GO:0034354">
    <property type="term" value="P:'de novo' NAD+ biosynthetic process from L-tryptophan"/>
    <property type="evidence" value="ECO:0007669"/>
    <property type="project" value="TreeGrafter"/>
</dbReference>
<organism evidence="5 6">
    <name type="scientific">Pseudozyma flocculosa PF-1</name>
    <dbReference type="NCBI Taxonomy" id="1277687"/>
    <lineage>
        <taxon>Eukaryota</taxon>
        <taxon>Fungi</taxon>
        <taxon>Dikarya</taxon>
        <taxon>Basidiomycota</taxon>
        <taxon>Ustilaginomycotina</taxon>
        <taxon>Ustilaginomycetes</taxon>
        <taxon>Ustilaginales</taxon>
        <taxon>Ustilaginaceae</taxon>
        <taxon>Pseudozyma</taxon>
    </lineage>
</organism>
<dbReference type="eggNOG" id="ENOG502S41S">
    <property type="taxonomic scope" value="Eukaryota"/>
</dbReference>
<dbReference type="GO" id="GO:0005737">
    <property type="term" value="C:cytoplasm"/>
    <property type="evidence" value="ECO:0007669"/>
    <property type="project" value="TreeGrafter"/>
</dbReference>
<proteinExistence type="inferred from homology"/>